<keyword evidence="3" id="KW-1185">Reference proteome</keyword>
<feature type="compositionally biased region" description="Polar residues" evidence="1">
    <location>
        <begin position="56"/>
        <end position="67"/>
    </location>
</feature>
<evidence type="ECO:0000256" key="1">
    <source>
        <dbReference type="SAM" id="MobiDB-lite"/>
    </source>
</evidence>
<evidence type="ECO:0000313" key="2">
    <source>
        <dbReference type="EMBL" id="KAF4632867.1"/>
    </source>
</evidence>
<organism evidence="2 3">
    <name type="scientific">Cudoniella acicularis</name>
    <dbReference type="NCBI Taxonomy" id="354080"/>
    <lineage>
        <taxon>Eukaryota</taxon>
        <taxon>Fungi</taxon>
        <taxon>Dikarya</taxon>
        <taxon>Ascomycota</taxon>
        <taxon>Pezizomycotina</taxon>
        <taxon>Leotiomycetes</taxon>
        <taxon>Helotiales</taxon>
        <taxon>Tricladiaceae</taxon>
        <taxon>Cudoniella</taxon>
    </lineage>
</organism>
<protein>
    <submittedName>
        <fullName evidence="2">Uncharacterized protein</fullName>
    </submittedName>
</protein>
<comment type="caution">
    <text evidence="2">The sequence shown here is derived from an EMBL/GenBank/DDBJ whole genome shotgun (WGS) entry which is preliminary data.</text>
</comment>
<dbReference type="AlphaFoldDB" id="A0A8H4RMT6"/>
<feature type="region of interest" description="Disordered" evidence="1">
    <location>
        <begin position="1"/>
        <end position="69"/>
    </location>
</feature>
<evidence type="ECO:0000313" key="3">
    <source>
        <dbReference type="Proteomes" id="UP000566819"/>
    </source>
</evidence>
<accession>A0A8H4RMT6</accession>
<dbReference type="Proteomes" id="UP000566819">
    <property type="component" value="Unassembled WGS sequence"/>
</dbReference>
<name>A0A8H4RMT6_9HELO</name>
<sequence>MKIPYLPRQRPSSAGTGGPTLEGLPVWRLRQDSGGTEAAEAGQSPRALDDPGGLQAQRTGPVNNTVEPVSHGRFTGWSDAGVGLQLQACGTSVWSQGWFQGRPAGLSTWTLEGAIENNTAFEVRTFCCSEMQRIRPQAAYRTPSRSPTFTHSFMRCVSRLRTYAAACGESIAVAVAAHGARPNHPTLTPVMNSETFPAARL</sequence>
<proteinExistence type="predicted"/>
<reference evidence="2 3" key="1">
    <citation type="submission" date="2020-03" db="EMBL/GenBank/DDBJ databases">
        <title>Draft Genome Sequence of Cudoniella acicularis.</title>
        <authorList>
            <person name="Buettner E."/>
            <person name="Kellner H."/>
        </authorList>
    </citation>
    <scope>NUCLEOTIDE SEQUENCE [LARGE SCALE GENOMIC DNA]</scope>
    <source>
        <strain evidence="2 3">DSM 108380</strain>
    </source>
</reference>
<dbReference type="EMBL" id="JAAMPI010000310">
    <property type="protein sequence ID" value="KAF4632867.1"/>
    <property type="molecule type" value="Genomic_DNA"/>
</dbReference>
<gene>
    <name evidence="2" type="ORF">G7Y89_g5264</name>
</gene>